<name>A0A2V0RBT6_9ZZZZ</name>
<accession>A0A2V0RBT6</accession>
<dbReference type="AlphaFoldDB" id="A0A2V0RBT6"/>
<reference evidence="2" key="1">
    <citation type="submission" date="2017-04" db="EMBL/GenBank/DDBJ databases">
        <title>Unveiling RNA virosphere associated with marine microorganisms.</title>
        <authorList>
            <person name="Urayama S."/>
            <person name="Takaki Y."/>
            <person name="Nishi S."/>
            <person name="Yoshida Y."/>
            <person name="Deguchi S."/>
            <person name="Takai K."/>
            <person name="Nunoura T."/>
        </authorList>
    </citation>
    <scope>NUCLEOTIDE SEQUENCE</scope>
</reference>
<organism evidence="2">
    <name type="scientific">viral metagenome</name>
    <dbReference type="NCBI Taxonomy" id="1070528"/>
    <lineage>
        <taxon>unclassified sequences</taxon>
        <taxon>metagenomes</taxon>
        <taxon>organismal metagenomes</taxon>
    </lineage>
</organism>
<proteinExistence type="predicted"/>
<feature type="compositionally biased region" description="Basic and acidic residues" evidence="1">
    <location>
        <begin position="44"/>
        <end position="92"/>
    </location>
</feature>
<feature type="region of interest" description="Disordered" evidence="1">
    <location>
        <begin position="1"/>
        <end position="31"/>
    </location>
</feature>
<feature type="region of interest" description="Disordered" evidence="1">
    <location>
        <begin position="44"/>
        <end position="108"/>
    </location>
</feature>
<evidence type="ECO:0000256" key="1">
    <source>
        <dbReference type="SAM" id="MobiDB-lite"/>
    </source>
</evidence>
<protein>
    <submittedName>
        <fullName evidence="2">Uncharacterized protein</fullName>
    </submittedName>
</protein>
<comment type="caution">
    <text evidence="2">The sequence shown here is derived from an EMBL/GenBank/DDBJ whole genome shotgun (WGS) entry which is preliminary data.</text>
</comment>
<evidence type="ECO:0000313" key="2">
    <source>
        <dbReference type="EMBL" id="GBH22823.1"/>
    </source>
</evidence>
<dbReference type="EMBL" id="BDQE01000118">
    <property type="protein sequence ID" value="GBH22823.1"/>
    <property type="molecule type" value="Genomic_RNA"/>
</dbReference>
<sequence>MSEAKAKPLQLKPVPGSKQTPEQFETEELSKEQYKGIKLSDILDESKDEWNSEDKTVTVDTKAVRESEEFKSMMEKGEEGDGNGKAEPKDATTEQGSATTEEKEKDAVKPIDVNLEVDKEETIEAVKLEEQPATLTESGVSLPNVDYNFSTTSVTNSVDVTLSGPFLMVNKAPNADLINGSPRPDEQFKQKYFEYYSFMQQWRRPNTIQPLKRTESDYNALDLHNVSHMMSTAQKLAIDELEVATTRINGMATLAIAQTPRNIVDPIGQTNHMIIDAYNGSALNPKTYRDEQFNTAKGANKHQKAMHENLANRRLTLGFGLESRLMGLSSAGHEVYTHTLFADPYRVGLMIGNLTCYEYFFLSPRQFFALPVLSPTLIGMLHPRVGSTEKDTVSDNELELLKYPRFMFDEDPLCGYYYGTSAHVDMKTDKYMRSFYNFSLTAAGSAFASITAGQMIMPALRATVNKVSDEVPALLYSIASSSAKGYAQELGRFLVGGFGRRLQIDFHAPEADKAALLRPLSCMAHLCLLDLKLVDMACKVGLISGILEPFVANESQVQMGAAQPPAGVGRASIAFAIVNGNANTIAAIEQLIRQNLRPDMSNRGGQRNFGQPRAVSQMLARIVFQILSPQTAVTYTRQLGAPALYNFDIRGNLAPYAPQALAPLQNLRDIFLFGTQDINVEMYKTEAANQRAPLVAYLALLNRKNSVGDIQTVTEALLNDGLAHARSNLIFSKLVIKGSENAECIPWRQRAAPYGNELDTIKLPFTGALAYMLYGIDTAVPIVDMMDGQSIYTRISDTPYPSLFPAYLFFERAAATTVYTHFTNVGRRINYNYVGIKQHDLVDLTLRLIRIYYKKEATDAEERITEMFKFPTIFFRPADIVNFVLPAALKRPNAWVTDRHRKTLIHAKRPYGNMPMKLSEDVADHGVLHIPVGNIDITDYQRGANNTANNLELYPSINYFEEAHKIDSELLSTVFIKVTSPIDPIRFYDVNRKGHIVYMAYDEAREGITVQNSIMIEDLLQAVTTLNTHDTTFSTESLQNIAKMYNRQQNQQKEYIIINKARITYKLIEDTSMRNELVKPLDISVELKDTQAERIYNVTEVPIYYKTIINENALEQELTLAMGGMDGLVSSRNYGLSVYVGVFYKEFKAKVANLDGRRMDSRHAFNFEYNGEPVAKSFIPGNRVTTNNGLTLSVPLQIATRVQEEFKTTTKLEFRS</sequence>